<feature type="region of interest" description="Disordered" evidence="3">
    <location>
        <begin position="1"/>
        <end position="25"/>
    </location>
</feature>
<dbReference type="InterPro" id="IPR001509">
    <property type="entry name" value="Epimerase_deHydtase"/>
</dbReference>
<protein>
    <recommendedName>
        <fullName evidence="4">NAD-dependent epimerase/dehydratase domain-containing protein</fullName>
    </recommendedName>
</protein>
<reference evidence="5" key="1">
    <citation type="submission" date="2023-07" db="EMBL/GenBank/DDBJ databases">
        <authorList>
            <consortium name="CYATHOMIX"/>
        </authorList>
    </citation>
    <scope>NUCLEOTIDE SEQUENCE</scope>
    <source>
        <strain evidence="5">N/A</strain>
    </source>
</reference>
<dbReference type="Proteomes" id="UP001176961">
    <property type="component" value="Unassembled WGS sequence"/>
</dbReference>
<dbReference type="CDD" id="cd05227">
    <property type="entry name" value="AR_SDR_e"/>
    <property type="match status" value="1"/>
</dbReference>
<evidence type="ECO:0000259" key="4">
    <source>
        <dbReference type="Pfam" id="PF01370"/>
    </source>
</evidence>
<evidence type="ECO:0000256" key="2">
    <source>
        <dbReference type="ARBA" id="ARBA00023445"/>
    </source>
</evidence>
<gene>
    <name evidence="5" type="ORF">CYNAS_LOCUS12249</name>
</gene>
<accession>A0AA36GY31</accession>
<keyword evidence="6" id="KW-1185">Reference proteome</keyword>
<dbReference type="Gene3D" id="3.40.50.720">
    <property type="entry name" value="NAD(P)-binding Rossmann-like Domain"/>
    <property type="match status" value="1"/>
</dbReference>
<proteinExistence type="inferred from homology"/>
<feature type="domain" description="NAD-dependent epimerase/dehydratase" evidence="4">
    <location>
        <begin position="36"/>
        <end position="271"/>
    </location>
</feature>
<name>A0AA36GY31_CYLNA</name>
<evidence type="ECO:0000313" key="5">
    <source>
        <dbReference type="EMBL" id="CAJ0600266.1"/>
    </source>
</evidence>
<organism evidence="5 6">
    <name type="scientific">Cylicocyclus nassatus</name>
    <name type="common">Nematode worm</name>
    <dbReference type="NCBI Taxonomy" id="53992"/>
    <lineage>
        <taxon>Eukaryota</taxon>
        <taxon>Metazoa</taxon>
        <taxon>Ecdysozoa</taxon>
        <taxon>Nematoda</taxon>
        <taxon>Chromadorea</taxon>
        <taxon>Rhabditida</taxon>
        <taxon>Rhabditina</taxon>
        <taxon>Rhabditomorpha</taxon>
        <taxon>Strongyloidea</taxon>
        <taxon>Strongylidae</taxon>
        <taxon>Cylicocyclus</taxon>
    </lineage>
</organism>
<evidence type="ECO:0000313" key="6">
    <source>
        <dbReference type="Proteomes" id="UP001176961"/>
    </source>
</evidence>
<dbReference type="Pfam" id="PF01370">
    <property type="entry name" value="Epimerase"/>
    <property type="match status" value="1"/>
</dbReference>
<dbReference type="AlphaFoldDB" id="A0AA36GY31"/>
<evidence type="ECO:0000256" key="1">
    <source>
        <dbReference type="ARBA" id="ARBA00023002"/>
    </source>
</evidence>
<dbReference type="EMBL" id="CATQJL010000223">
    <property type="protein sequence ID" value="CAJ0600266.1"/>
    <property type="molecule type" value="Genomic_DNA"/>
</dbReference>
<comment type="caution">
    <text evidence="5">The sequence shown here is derived from an EMBL/GenBank/DDBJ whole genome shotgun (WGS) entry which is preliminary data.</text>
</comment>
<dbReference type="FunFam" id="3.40.50.720:FF:000336">
    <property type="entry name" value="Aldehyde reductase"/>
    <property type="match status" value="1"/>
</dbReference>
<dbReference type="GO" id="GO:0016616">
    <property type="term" value="F:oxidoreductase activity, acting on the CH-OH group of donors, NAD or NADP as acceptor"/>
    <property type="evidence" value="ECO:0007669"/>
    <property type="project" value="TreeGrafter"/>
</dbReference>
<comment type="similarity">
    <text evidence="2">Belongs to the NAD(P)-dependent epimerase/dehydratase family. Dihydroflavonol-4-reductase subfamily.</text>
</comment>
<dbReference type="PANTHER" id="PTHR10366">
    <property type="entry name" value="NAD DEPENDENT EPIMERASE/DEHYDRATASE"/>
    <property type="match status" value="1"/>
</dbReference>
<dbReference type="InterPro" id="IPR050425">
    <property type="entry name" value="NAD(P)_dehydrat-like"/>
</dbReference>
<dbReference type="SUPFAM" id="SSF51735">
    <property type="entry name" value="NAD(P)-binding Rossmann-fold domains"/>
    <property type="match status" value="1"/>
</dbReference>
<sequence>MNNFSKTLMRGVSKHTAAQTNGAPSKHAVPEIKKVVLVTGASGYVGSHCVKMLLNEGYRVRGTVRSLKNEKKVKPVLQLQQDDRLELVEADLLKPDTWASAVSGCHYILHVASPFPLAADESCVDIAVNGTLNVLRAASKEPSVKKVVLTSSCVAVNEGHPQDKVFDETSWTDVTSPKVEYYAKSKTLAEKAAWDFVKDIKEGNKFALTCLNPTMVVGPLLVNEGGGSVTLIRRFLNNEMPAVPRINIGFVDVFDVAKAHVEAMRRPESDGERILITYQPSFWFKDIVQILGKEFKEQGFGVPRREVPYWMVWMYSFFDKEIASGLYRIGDTVRFDNSKATRLLGMQFRDPTESFIEMGYSLIERGIVKRRSGYRGVPVKYQHLIQSNDK</sequence>
<keyword evidence="1" id="KW-0560">Oxidoreductase</keyword>
<dbReference type="PANTHER" id="PTHR10366:SF564">
    <property type="entry name" value="STEROL-4-ALPHA-CARBOXYLATE 3-DEHYDROGENASE, DECARBOXYLATING"/>
    <property type="match status" value="1"/>
</dbReference>
<evidence type="ECO:0000256" key="3">
    <source>
        <dbReference type="SAM" id="MobiDB-lite"/>
    </source>
</evidence>
<dbReference type="InterPro" id="IPR036291">
    <property type="entry name" value="NAD(P)-bd_dom_sf"/>
</dbReference>